<evidence type="ECO:0000259" key="1">
    <source>
        <dbReference type="Pfam" id="PF08348"/>
    </source>
</evidence>
<comment type="caution">
    <text evidence="3">The sequence shown here is derived from an EMBL/GenBank/DDBJ whole genome shotgun (WGS) entry which is preliminary data.</text>
</comment>
<dbReference type="InterPro" id="IPR039445">
    <property type="entry name" value="DauR-like_HTH"/>
</dbReference>
<protein>
    <submittedName>
        <fullName evidence="3">PAS domain-containing protein</fullName>
    </submittedName>
</protein>
<reference evidence="3 4" key="1">
    <citation type="submission" date="2020-09" db="EMBL/GenBank/DDBJ databases">
        <title>Draft Genome Sequences of Oil-Oxidizing Bacteria Halomonas titanicae, Marinobacter lutaoensis, and Virgibacillus halodenitrificans Isolated from Highly Saline Environments.</title>
        <authorList>
            <person name="Grouzdev D.S."/>
            <person name="Sokolova D.S."/>
            <person name="Semenova E.M."/>
            <person name="Borzenkov I.A."/>
            <person name="Bidzhieva S.K."/>
            <person name="Poltaraus A.B."/>
            <person name="Nazina T.N."/>
        </authorList>
    </citation>
    <scope>NUCLEOTIDE SEQUENCE [LARGE SCALE GENOMIC DNA]</scope>
    <source>
        <strain evidence="3 4">VKM B-3472D</strain>
    </source>
</reference>
<dbReference type="InterPro" id="IPR013559">
    <property type="entry name" value="YheO"/>
</dbReference>
<dbReference type="EMBL" id="JACWEZ010000001">
    <property type="protein sequence ID" value="MBD1221074.1"/>
    <property type="molecule type" value="Genomic_DNA"/>
</dbReference>
<dbReference type="Proteomes" id="UP000621631">
    <property type="component" value="Unassembled WGS sequence"/>
</dbReference>
<evidence type="ECO:0000259" key="2">
    <source>
        <dbReference type="Pfam" id="PF13309"/>
    </source>
</evidence>
<dbReference type="RefSeq" id="WP_019379185.1">
    <property type="nucleotide sequence ID" value="NZ_JACWEZ010000001.1"/>
</dbReference>
<feature type="domain" description="Transcriptional regulator DauR-like HTH" evidence="2">
    <location>
        <begin position="144"/>
        <end position="204"/>
    </location>
</feature>
<evidence type="ECO:0000313" key="3">
    <source>
        <dbReference type="EMBL" id="MBD1221074.1"/>
    </source>
</evidence>
<dbReference type="PANTHER" id="PTHR35568">
    <property type="entry name" value="TRANSCRIPTIONAL REGULATOR DAUR"/>
    <property type="match status" value="1"/>
</dbReference>
<evidence type="ECO:0000313" key="4">
    <source>
        <dbReference type="Proteomes" id="UP000621631"/>
    </source>
</evidence>
<gene>
    <name evidence="3" type="ORF">IC602_00435</name>
</gene>
<dbReference type="InterPro" id="IPR039446">
    <property type="entry name" value="DauR-like"/>
</dbReference>
<accession>A0ABR7VKZ1</accession>
<keyword evidence="4" id="KW-1185">Reference proteome</keyword>
<sequence>MKNEKDIIFDQAIRTADILVKMFGAKCEVAVHDFSNLESSLIHLAGTITGREIGSPITDLVLEQLRSENVTDFANYKTTSNKGLVMKSSTVFLRDSEDTVIGALCINIDISLLIQIGGEIKDFISFADNEQSKESFHTDVHDVIETMTNQALQKYHKAPALLDTEEKIEVVRELESKGAYLIKGATEYSASVLGVSKFTIYNYLQKIRTESNFNQTQELR</sequence>
<proteinExistence type="predicted"/>
<feature type="domain" description="YheO-like" evidence="1">
    <location>
        <begin position="11"/>
        <end position="115"/>
    </location>
</feature>
<dbReference type="PANTHER" id="PTHR35568:SF1">
    <property type="entry name" value="TRANSCRIPTIONAL REGULATOR DAUR"/>
    <property type="match status" value="1"/>
</dbReference>
<dbReference type="Pfam" id="PF13309">
    <property type="entry name" value="HTH_22"/>
    <property type="match status" value="1"/>
</dbReference>
<organism evidence="3 4">
    <name type="scientific">Virgibacillus halodenitrificans</name>
    <name type="common">Bacillus halodenitrificans</name>
    <dbReference type="NCBI Taxonomy" id="1482"/>
    <lineage>
        <taxon>Bacteria</taxon>
        <taxon>Bacillati</taxon>
        <taxon>Bacillota</taxon>
        <taxon>Bacilli</taxon>
        <taxon>Bacillales</taxon>
        <taxon>Bacillaceae</taxon>
        <taxon>Virgibacillus</taxon>
    </lineage>
</organism>
<dbReference type="Pfam" id="PF08348">
    <property type="entry name" value="PAS_6"/>
    <property type="match status" value="1"/>
</dbReference>
<name>A0ABR7VKZ1_VIRHA</name>